<dbReference type="AlphaFoldDB" id="A0AAD6MEE0"/>
<evidence type="ECO:0000313" key="1">
    <source>
        <dbReference type="EMBL" id="KAJ6983875.1"/>
    </source>
</evidence>
<evidence type="ECO:0000313" key="2">
    <source>
        <dbReference type="Proteomes" id="UP001164929"/>
    </source>
</evidence>
<comment type="caution">
    <text evidence="1">The sequence shown here is derived from an EMBL/GenBank/DDBJ whole genome shotgun (WGS) entry which is preliminary data.</text>
</comment>
<gene>
    <name evidence="1" type="ORF">NC653_026634</name>
</gene>
<organism evidence="1 2">
    <name type="scientific">Populus alba x Populus x berolinensis</name>
    <dbReference type="NCBI Taxonomy" id="444605"/>
    <lineage>
        <taxon>Eukaryota</taxon>
        <taxon>Viridiplantae</taxon>
        <taxon>Streptophyta</taxon>
        <taxon>Embryophyta</taxon>
        <taxon>Tracheophyta</taxon>
        <taxon>Spermatophyta</taxon>
        <taxon>Magnoliopsida</taxon>
        <taxon>eudicotyledons</taxon>
        <taxon>Gunneridae</taxon>
        <taxon>Pentapetalae</taxon>
        <taxon>rosids</taxon>
        <taxon>fabids</taxon>
        <taxon>Malpighiales</taxon>
        <taxon>Salicaceae</taxon>
        <taxon>Saliceae</taxon>
        <taxon>Populus</taxon>
    </lineage>
</organism>
<keyword evidence="2" id="KW-1185">Reference proteome</keyword>
<accession>A0AAD6MEE0</accession>
<sequence length="70" mass="8221">MALQRLKERAEDERMEGWPVIAVRTENQSIDLPEVVTRDACFCHGVYHCQPVSIPMLMIEGWTWKTHSFF</sequence>
<dbReference type="EMBL" id="JAQIZT010000010">
    <property type="protein sequence ID" value="KAJ6983875.1"/>
    <property type="molecule type" value="Genomic_DNA"/>
</dbReference>
<reference evidence="1" key="1">
    <citation type="journal article" date="2023" name="Mol. Ecol. Resour.">
        <title>Chromosome-level genome assembly of a triploid poplar Populus alba 'Berolinensis'.</title>
        <authorList>
            <person name="Chen S."/>
            <person name="Yu Y."/>
            <person name="Wang X."/>
            <person name="Wang S."/>
            <person name="Zhang T."/>
            <person name="Zhou Y."/>
            <person name="He R."/>
            <person name="Meng N."/>
            <person name="Wang Y."/>
            <person name="Liu W."/>
            <person name="Liu Z."/>
            <person name="Liu J."/>
            <person name="Guo Q."/>
            <person name="Huang H."/>
            <person name="Sederoff R.R."/>
            <person name="Wang G."/>
            <person name="Qu G."/>
            <person name="Chen S."/>
        </authorList>
    </citation>
    <scope>NUCLEOTIDE SEQUENCE</scope>
    <source>
        <strain evidence="1">SC-2020</strain>
    </source>
</reference>
<name>A0AAD6MEE0_9ROSI</name>
<proteinExistence type="predicted"/>
<protein>
    <submittedName>
        <fullName evidence="1">Uncharacterized protein</fullName>
    </submittedName>
</protein>
<dbReference type="Proteomes" id="UP001164929">
    <property type="component" value="Chromosome 10"/>
</dbReference>